<evidence type="ECO:0000313" key="4">
    <source>
        <dbReference type="EMBL" id="SHF70370.1"/>
    </source>
</evidence>
<evidence type="ECO:0000313" key="6">
    <source>
        <dbReference type="Proteomes" id="UP000184533"/>
    </source>
</evidence>
<dbReference type="AlphaFoldDB" id="A0A0F5L2G3"/>
<dbReference type="Proteomes" id="UP000033608">
    <property type="component" value="Unassembled WGS sequence"/>
</dbReference>
<dbReference type="Proteomes" id="UP000184533">
    <property type="component" value="Unassembled WGS sequence"/>
</dbReference>
<dbReference type="EMBL" id="LAJF01000152">
    <property type="protein sequence ID" value="KKB76405.1"/>
    <property type="molecule type" value="Genomic_DNA"/>
</dbReference>
<dbReference type="InterPro" id="IPR004564">
    <property type="entry name" value="OM_lipoprot_carrier_LolA-like"/>
</dbReference>
<sequence length="213" mass="23845">MIRRDVMLLGLSVALASAMPALPALALDRALTPQEQQLITDISAHNSAIRTMVGRFLQIDTSGGRTEGTFFLERPDKVRFRYNPPSREEIVSVGRGFYVLNRQEETYYAYPQDSIPLRQFLGDRINLFEANLVDVTNSDGYLSVTLIDETMAGTVQVSLIFDVETKDLVQWSLVEPSGAELTFSLYDVEKGVDIPRAFFSIPATYKSVDPAKR</sequence>
<keyword evidence="4" id="KW-0449">Lipoprotein</keyword>
<keyword evidence="5" id="KW-1185">Reference proteome</keyword>
<gene>
    <name evidence="4" type="ORF">SAMN02745223_03333</name>
    <name evidence="3" type="ORF">VW29_20250</name>
</gene>
<dbReference type="RefSeq" id="WP_046137101.1">
    <property type="nucleotide sequence ID" value="NZ_FQVC01000012.1"/>
</dbReference>
<dbReference type="PANTHER" id="PTHR35869">
    <property type="entry name" value="OUTER-MEMBRANE LIPOPROTEIN CARRIER PROTEIN"/>
    <property type="match status" value="1"/>
</dbReference>
<dbReference type="SUPFAM" id="SSF89392">
    <property type="entry name" value="Prokaryotic lipoproteins and lipoprotein localization factors"/>
    <property type="match status" value="1"/>
</dbReference>
<reference evidence="3 5" key="1">
    <citation type="submission" date="2015-03" db="EMBL/GenBank/DDBJ databases">
        <authorList>
            <person name="Hassan Y.I."/>
            <person name="Lepp D."/>
            <person name="Zhou T."/>
        </authorList>
    </citation>
    <scope>NUCLEOTIDE SEQUENCE [LARGE SCALE GENOMIC DNA]</scope>
    <source>
        <strain evidence="3 5">DSM 17137</strain>
    </source>
</reference>
<evidence type="ECO:0000313" key="5">
    <source>
        <dbReference type="Proteomes" id="UP000033608"/>
    </source>
</evidence>
<dbReference type="PATRIC" id="fig|1121477.3.peg.834"/>
<keyword evidence="1 2" id="KW-0732">Signal</keyword>
<evidence type="ECO:0000313" key="3">
    <source>
        <dbReference type="EMBL" id="KKB76405.1"/>
    </source>
</evidence>
<dbReference type="STRING" id="1121477.SAMN02745223_03333"/>
<feature type="chain" id="PRO_5015038208" evidence="2">
    <location>
        <begin position="27"/>
        <end position="213"/>
    </location>
</feature>
<protein>
    <submittedName>
        <fullName evidence="4">Outer membrane lipoprotein-sorting protein</fullName>
    </submittedName>
</protein>
<dbReference type="CDD" id="cd16325">
    <property type="entry name" value="LolA"/>
    <property type="match status" value="1"/>
</dbReference>
<dbReference type="OrthoDB" id="9800501at2"/>
<name>A0A0F5L2G3_9HYPH</name>
<reference evidence="4 6" key="2">
    <citation type="submission" date="2016-11" db="EMBL/GenBank/DDBJ databases">
        <authorList>
            <person name="Jaros S."/>
            <person name="Januszkiewicz K."/>
            <person name="Wedrychowicz H."/>
        </authorList>
    </citation>
    <scope>NUCLEOTIDE SEQUENCE [LARGE SCALE GENOMIC DNA]</scope>
    <source>
        <strain evidence="4 6">DSM 17137</strain>
    </source>
</reference>
<proteinExistence type="predicted"/>
<evidence type="ECO:0000256" key="2">
    <source>
        <dbReference type="SAM" id="SignalP"/>
    </source>
</evidence>
<dbReference type="Gene3D" id="2.50.20.10">
    <property type="entry name" value="Lipoprotein localisation LolA/LolB/LppX"/>
    <property type="match status" value="1"/>
</dbReference>
<dbReference type="Pfam" id="PF03548">
    <property type="entry name" value="LolA"/>
    <property type="match status" value="1"/>
</dbReference>
<feature type="signal peptide" evidence="2">
    <location>
        <begin position="1"/>
        <end position="26"/>
    </location>
</feature>
<dbReference type="InterPro" id="IPR029046">
    <property type="entry name" value="LolA/LolB/LppX"/>
</dbReference>
<accession>A0A0F5L2G3</accession>
<dbReference type="PANTHER" id="PTHR35869:SF1">
    <property type="entry name" value="OUTER-MEMBRANE LIPOPROTEIN CARRIER PROTEIN"/>
    <property type="match status" value="1"/>
</dbReference>
<evidence type="ECO:0000256" key="1">
    <source>
        <dbReference type="ARBA" id="ARBA00022729"/>
    </source>
</evidence>
<dbReference type="EMBL" id="FQVC01000012">
    <property type="protein sequence ID" value="SHF70370.1"/>
    <property type="molecule type" value="Genomic_DNA"/>
</dbReference>
<organism evidence="3 5">
    <name type="scientific">Devosia limi DSM 17137</name>
    <dbReference type="NCBI Taxonomy" id="1121477"/>
    <lineage>
        <taxon>Bacteria</taxon>
        <taxon>Pseudomonadati</taxon>
        <taxon>Pseudomonadota</taxon>
        <taxon>Alphaproteobacteria</taxon>
        <taxon>Hyphomicrobiales</taxon>
        <taxon>Devosiaceae</taxon>
        <taxon>Devosia</taxon>
    </lineage>
</organism>